<dbReference type="Proteomes" id="UP001186974">
    <property type="component" value="Unassembled WGS sequence"/>
</dbReference>
<organism evidence="1 2">
    <name type="scientific">Coniosporium uncinatum</name>
    <dbReference type="NCBI Taxonomy" id="93489"/>
    <lineage>
        <taxon>Eukaryota</taxon>
        <taxon>Fungi</taxon>
        <taxon>Dikarya</taxon>
        <taxon>Ascomycota</taxon>
        <taxon>Pezizomycotina</taxon>
        <taxon>Dothideomycetes</taxon>
        <taxon>Dothideomycetes incertae sedis</taxon>
        <taxon>Coniosporium</taxon>
    </lineage>
</organism>
<sequence>MAVPTYQPTATLAPVVLEANSEYGPRISFLPASSRRALFEEDDDDDDDDDEESNSDRDSVDQALLDLATPTCEDEVRSDAGSVVSFGGNEPLDSRSSSPFNLAGPSDGQEFTLPSLPPALEMRAFSDLTAHDHDEILEDDENFANLPEEDDVDPAATAQPVQVFSEQNPTRRQSLPVDGSHLQARIHVDSATEPVQGEESDDDEDLEFEDVPGCKSEPKLRPEGSEDETGFKRKRDGNDSGEEDRSKRHSPKGQEQRRKRGHGGSRLVQATITRLAPYTGSIGSDQPDVFTKAGEQEALGLITLVSSQQPLDSRSPATRSHTATDEALTEALSAG</sequence>
<protein>
    <submittedName>
        <fullName evidence="1">Uncharacterized protein</fullName>
    </submittedName>
</protein>
<comment type="caution">
    <text evidence="1">The sequence shown here is derived from an EMBL/GenBank/DDBJ whole genome shotgun (WGS) entry which is preliminary data.</text>
</comment>
<keyword evidence="2" id="KW-1185">Reference proteome</keyword>
<evidence type="ECO:0000313" key="2">
    <source>
        <dbReference type="Proteomes" id="UP001186974"/>
    </source>
</evidence>
<name>A0ACC3DHA1_9PEZI</name>
<evidence type="ECO:0000313" key="1">
    <source>
        <dbReference type="EMBL" id="KAK3072919.1"/>
    </source>
</evidence>
<proteinExistence type="predicted"/>
<accession>A0ACC3DHA1</accession>
<reference evidence="1" key="1">
    <citation type="submission" date="2024-09" db="EMBL/GenBank/DDBJ databases">
        <title>Black Yeasts Isolated from many extreme environments.</title>
        <authorList>
            <person name="Coleine C."/>
            <person name="Stajich J.E."/>
            <person name="Selbmann L."/>
        </authorList>
    </citation>
    <scope>NUCLEOTIDE SEQUENCE</scope>
    <source>
        <strain evidence="1">CCFEE 5737</strain>
    </source>
</reference>
<gene>
    <name evidence="1" type="ORF">LTS18_014539</name>
</gene>
<dbReference type="EMBL" id="JAWDJW010004676">
    <property type="protein sequence ID" value="KAK3072919.1"/>
    <property type="molecule type" value="Genomic_DNA"/>
</dbReference>